<dbReference type="AlphaFoldDB" id="A0A8H4RTE1"/>
<feature type="compositionally biased region" description="Low complexity" evidence="2">
    <location>
        <begin position="729"/>
        <end position="742"/>
    </location>
</feature>
<dbReference type="GO" id="GO:0004672">
    <property type="term" value="F:protein kinase activity"/>
    <property type="evidence" value="ECO:0007669"/>
    <property type="project" value="InterPro"/>
</dbReference>
<name>A0A8H4RTE1_9HELO</name>
<reference evidence="4 5" key="1">
    <citation type="submission" date="2020-03" db="EMBL/GenBank/DDBJ databases">
        <title>Draft Genome Sequence of Cudoniella acicularis.</title>
        <authorList>
            <person name="Buettner E."/>
            <person name="Kellner H."/>
        </authorList>
    </citation>
    <scope>NUCLEOTIDE SEQUENCE [LARGE SCALE GENOMIC DNA]</scope>
    <source>
        <strain evidence="4 5">DSM 108380</strain>
    </source>
</reference>
<dbReference type="GO" id="GO:0043386">
    <property type="term" value="P:mycotoxin biosynthetic process"/>
    <property type="evidence" value="ECO:0007669"/>
    <property type="project" value="InterPro"/>
</dbReference>
<evidence type="ECO:0000313" key="4">
    <source>
        <dbReference type="EMBL" id="KAF4634746.1"/>
    </source>
</evidence>
<feature type="compositionally biased region" description="Polar residues" evidence="2">
    <location>
        <begin position="775"/>
        <end position="786"/>
    </location>
</feature>
<dbReference type="InterPro" id="IPR000719">
    <property type="entry name" value="Prot_kinase_dom"/>
</dbReference>
<comment type="caution">
    <text evidence="4">The sequence shown here is derived from an EMBL/GenBank/DDBJ whole genome shotgun (WGS) entry which is preliminary data.</text>
</comment>
<evidence type="ECO:0000256" key="1">
    <source>
        <dbReference type="ARBA" id="ARBA00035112"/>
    </source>
</evidence>
<proteinExistence type="inferred from homology"/>
<accession>A0A8H4RTE1</accession>
<protein>
    <recommendedName>
        <fullName evidence="3">Protein kinase domain-containing protein</fullName>
    </recommendedName>
</protein>
<dbReference type="EMBL" id="JAAMPI010000162">
    <property type="protein sequence ID" value="KAF4634746.1"/>
    <property type="molecule type" value="Genomic_DNA"/>
</dbReference>
<dbReference type="OrthoDB" id="79687at2759"/>
<evidence type="ECO:0000259" key="3">
    <source>
        <dbReference type="PROSITE" id="PS50011"/>
    </source>
</evidence>
<dbReference type="InterPro" id="IPR011989">
    <property type="entry name" value="ARM-like"/>
</dbReference>
<dbReference type="Pfam" id="PF11807">
    <property type="entry name" value="UstYa"/>
    <property type="match status" value="1"/>
</dbReference>
<dbReference type="InterPro" id="IPR051177">
    <property type="entry name" value="CIK-Related_Protein"/>
</dbReference>
<comment type="similarity">
    <text evidence="1">Belongs to the ustYa family.</text>
</comment>
<dbReference type="PROSITE" id="PS50011">
    <property type="entry name" value="PROTEIN_KINASE_DOM"/>
    <property type="match status" value="1"/>
</dbReference>
<dbReference type="Gene3D" id="1.25.10.10">
    <property type="entry name" value="Leucine-rich Repeat Variant"/>
    <property type="match status" value="1"/>
</dbReference>
<dbReference type="InterPro" id="IPR021765">
    <property type="entry name" value="UstYa-like"/>
</dbReference>
<feature type="region of interest" description="Disordered" evidence="2">
    <location>
        <begin position="126"/>
        <end position="153"/>
    </location>
</feature>
<dbReference type="CDD" id="cd14011">
    <property type="entry name" value="PK_SCY1_like"/>
    <property type="match status" value="1"/>
</dbReference>
<gene>
    <name evidence="4" type="ORF">G7Y89_g3357</name>
</gene>
<evidence type="ECO:0000256" key="2">
    <source>
        <dbReference type="SAM" id="MobiDB-lite"/>
    </source>
</evidence>
<dbReference type="PANTHER" id="PTHR12984:SF6">
    <property type="entry name" value="SCY1-LIKE PROTEIN 2"/>
    <property type="match status" value="1"/>
</dbReference>
<feature type="compositionally biased region" description="Low complexity" evidence="2">
    <location>
        <begin position="749"/>
        <end position="761"/>
    </location>
</feature>
<feature type="region of interest" description="Disordered" evidence="2">
    <location>
        <begin position="717"/>
        <end position="786"/>
    </location>
</feature>
<sequence>MFSSALKSFTSNINSNYTVASAPSSSSGPWKIYDGKKKSTGKSVSVFVLDRKALDAHSASLGRSSAASIKRATEDVIERLKKEASSLARLRHPNILELVEPVEDVRGGGLQFATETVTASLSGLLAEKDDQERSGGAGGRSSRYVTEDAEGRRQRRELEIDELEIQKGLLQISKALEFLHDNAGLVHGNLTPDAVFVNAKSDWKISGLSYSSPPDNSTKPTSVQPISLSEILNIDPRLPKSVQLNLDYSSPDFVLDTNLNVAADMFSLGLLIIALYNSPHTSPIQANSSISSYKRIFASSSTIPSVSNSFLCSRPIPRDLTATVLPRLITRRPAQRMTAKEFQQSDYFDNILMSTIRFLDSLPAKTPGEKAQFMRGLSRVLPSFPKSVLEKKVLPALLEEMKDRELLSLILQNIFKIIELLPSGRRPFTEKIIPRLREIFLPPSNVKGPHERDPAKEAGLMVLLEHIKEIARNCSGKEFKDDILPIIHLAIESPTHSIVDAALRSLPVVLPVLDFSTIKNELFPVIASVFTKTSSLGIKVRGLEAFVILCGGTNDPDASNDGLEGIMNSTASKKSSSTALDKYTMQEKIVPLIRAIKTKEPAVAMASLNVLRQVGGVADADFVAMDILPILWSMSLGPLLDLKQFQAFIELIKSLSTRVETEQTKKLQELSGTNGTNAARGDDFMSFGAASAFPSNGAADGGEVDFERLVKGNAGISSSSNPLDSGWDAAPANATAQTASNPHQHKAPKFSWSTPSPTTTAFPPPSTTNAMAPLKTNQSGPASRTITPDLSRFEALSPTATQFSHPLQPQSSFNTRESTRDLLVEKRGPFMQPTTASKKQIRANQIDIHSLGILFCSVIANARHNVRLKRCDLIEHLGYSASSIMWQYEPISGERSTSAKFSRPLPMRYDAELGEASIFKGPPRKELDDAWTKLVDQPMILVDRHTLKSFDPTTKPSKGINDHYYATVEVYHQLHCLDITRKFIWRDHYQHVDTFQDPPEMVWEHVDHCIDLLRQVLMCNSEVGLIFYTDVGNKQPVARVSTTHMCRNFSEITEWVNRRDSELGVFAESISK</sequence>
<organism evidence="4 5">
    <name type="scientific">Cudoniella acicularis</name>
    <dbReference type="NCBI Taxonomy" id="354080"/>
    <lineage>
        <taxon>Eukaryota</taxon>
        <taxon>Fungi</taxon>
        <taxon>Dikarya</taxon>
        <taxon>Ascomycota</taxon>
        <taxon>Pezizomycotina</taxon>
        <taxon>Leotiomycetes</taxon>
        <taxon>Helotiales</taxon>
        <taxon>Tricladiaceae</taxon>
        <taxon>Cudoniella</taxon>
    </lineage>
</organism>
<dbReference type="InterPro" id="IPR016024">
    <property type="entry name" value="ARM-type_fold"/>
</dbReference>
<dbReference type="SUPFAM" id="SSF48371">
    <property type="entry name" value="ARM repeat"/>
    <property type="match status" value="1"/>
</dbReference>
<dbReference type="Pfam" id="PF00069">
    <property type="entry name" value="Pkinase"/>
    <property type="match status" value="1"/>
</dbReference>
<dbReference type="SUPFAM" id="SSF56112">
    <property type="entry name" value="Protein kinase-like (PK-like)"/>
    <property type="match status" value="1"/>
</dbReference>
<dbReference type="InterPro" id="IPR011009">
    <property type="entry name" value="Kinase-like_dom_sf"/>
</dbReference>
<dbReference type="Proteomes" id="UP000566819">
    <property type="component" value="Unassembled WGS sequence"/>
</dbReference>
<feature type="domain" description="Protein kinase" evidence="3">
    <location>
        <begin position="1"/>
        <end position="348"/>
    </location>
</feature>
<dbReference type="PANTHER" id="PTHR12984">
    <property type="entry name" value="SCY1-RELATED S/T PROTEIN KINASE-LIKE"/>
    <property type="match status" value="1"/>
</dbReference>
<dbReference type="Gene3D" id="1.10.510.10">
    <property type="entry name" value="Transferase(Phosphotransferase) domain 1"/>
    <property type="match status" value="1"/>
</dbReference>
<dbReference type="GO" id="GO:0005524">
    <property type="term" value="F:ATP binding"/>
    <property type="evidence" value="ECO:0007669"/>
    <property type="project" value="InterPro"/>
</dbReference>
<dbReference type="Gene3D" id="3.30.200.20">
    <property type="entry name" value="Phosphorylase Kinase, domain 1"/>
    <property type="match status" value="1"/>
</dbReference>
<keyword evidence="5" id="KW-1185">Reference proteome</keyword>
<evidence type="ECO:0000313" key="5">
    <source>
        <dbReference type="Proteomes" id="UP000566819"/>
    </source>
</evidence>
<dbReference type="SMART" id="SM00220">
    <property type="entry name" value="S_TKc"/>
    <property type="match status" value="1"/>
</dbReference>